<sequence>MGDVLFLAHRVPYPPDRGDKIRSFHMLRYLAAHRRVHLAAFADDPRDIDRPELAALTASRAIVRRAKPQVVAAVQALVSGRPLSLTAFDDKRMRRAVQDVLTRENIGTVFVFSGQMAQYLPARAGPRLIMDFVDMDSAKFAAYADAATGPMRWVYGREARLLGAFEQAIAARADASLFVSEAEAALFRASTGAEGVQPIENGIDTALFDPAATFAPVDEGEALIVFTGQMDYRPNVEAVTWFVEAILPRIRTSRPEARLAIVGRQPTDAVRRLAAHQGVIVTGEVADVRGWLAAAAVVVAPLKLARGVQNKVLEAMAMARPVVASAAAAEGIDHDGTVMIGATAAELTEAVTHLLSDRSEAEALGCAARARVIARYGWAARLAPLDPLIGLSARLGEAA</sequence>
<organism evidence="1">
    <name type="scientific">Sphingomonas psychrotolerans</name>
    <dbReference type="NCBI Taxonomy" id="1327635"/>
    <lineage>
        <taxon>Bacteria</taxon>
        <taxon>Pseudomonadati</taxon>
        <taxon>Pseudomonadota</taxon>
        <taxon>Alphaproteobacteria</taxon>
        <taxon>Sphingomonadales</taxon>
        <taxon>Sphingomonadaceae</taxon>
        <taxon>Sphingomonas</taxon>
    </lineage>
</organism>
<comment type="caution">
    <text evidence="1">The sequence shown here is derived from an EMBL/GenBank/DDBJ whole genome shotgun (WGS) entry which is preliminary data.</text>
</comment>
<dbReference type="Gene3D" id="3.40.50.2000">
    <property type="entry name" value="Glycogen Phosphorylase B"/>
    <property type="match status" value="2"/>
</dbReference>
<protein>
    <submittedName>
        <fullName evidence="1">TIGR03087 family PEP-CTERM/XrtA system glycosyltransferase</fullName>
    </submittedName>
</protein>
<dbReference type="InterPro" id="IPR017521">
    <property type="entry name" value="Sugar_tfrase_PEP-CTERM_Stp1"/>
</dbReference>
<dbReference type="EMBL" id="JALMLT010000001">
    <property type="protein sequence ID" value="MDT8758204.1"/>
    <property type="molecule type" value="Genomic_DNA"/>
</dbReference>
<reference evidence="1" key="1">
    <citation type="submission" date="2022-04" db="EMBL/GenBank/DDBJ databases">
        <title>Tomato heritable bacteria conferring resistance against bacterial wilt.</title>
        <authorList>
            <person name="Yin J."/>
        </authorList>
    </citation>
    <scope>NUCLEOTIDE SEQUENCE</scope>
    <source>
        <strain evidence="1">Cra20</strain>
    </source>
</reference>
<evidence type="ECO:0000313" key="1">
    <source>
        <dbReference type="EMBL" id="MDT8758204.1"/>
    </source>
</evidence>
<dbReference type="PANTHER" id="PTHR12526:SF600">
    <property type="entry name" value="GLYCOSYL TRANSFERASE GROUP 1"/>
    <property type="match status" value="1"/>
</dbReference>
<dbReference type="CDD" id="cd03801">
    <property type="entry name" value="GT4_PimA-like"/>
    <property type="match status" value="1"/>
</dbReference>
<gene>
    <name evidence="1" type="ORF">MZO42_05800</name>
</gene>
<accession>A0ABU3N0Y3</accession>
<dbReference type="PANTHER" id="PTHR12526">
    <property type="entry name" value="GLYCOSYLTRANSFERASE"/>
    <property type="match status" value="1"/>
</dbReference>
<proteinExistence type="predicted"/>
<name>A0ABU3N0Y3_9SPHN</name>
<dbReference type="NCBIfam" id="TIGR03087">
    <property type="entry name" value="stp1"/>
    <property type="match status" value="1"/>
</dbReference>
<dbReference type="Pfam" id="PF13692">
    <property type="entry name" value="Glyco_trans_1_4"/>
    <property type="match status" value="1"/>
</dbReference>
<dbReference type="SUPFAM" id="SSF53756">
    <property type="entry name" value="UDP-Glycosyltransferase/glycogen phosphorylase"/>
    <property type="match status" value="1"/>
</dbReference>